<evidence type="ECO:0000256" key="2">
    <source>
        <dbReference type="ARBA" id="ARBA00022670"/>
    </source>
</evidence>
<dbReference type="EMBL" id="KV921442">
    <property type="protein sequence ID" value="ORE15043.1"/>
    <property type="molecule type" value="Genomic_DNA"/>
</dbReference>
<evidence type="ECO:0000259" key="8">
    <source>
        <dbReference type="Pfam" id="PF02897"/>
    </source>
</evidence>
<dbReference type="InterPro" id="IPR029058">
    <property type="entry name" value="AB_hydrolase_fold"/>
</dbReference>
<evidence type="ECO:0000256" key="6">
    <source>
        <dbReference type="RuleBase" id="RU368024"/>
    </source>
</evidence>
<feature type="domain" description="Peptidase S9 prolyl oligopeptidase catalytic" evidence="7">
    <location>
        <begin position="380"/>
        <end position="603"/>
    </location>
</feature>
<evidence type="ECO:0000256" key="5">
    <source>
        <dbReference type="ARBA" id="ARBA00045448"/>
    </source>
</evidence>
<dbReference type="EC" id="3.4.21.-" evidence="6"/>
<dbReference type="GO" id="GO:0004252">
    <property type="term" value="F:serine-type endopeptidase activity"/>
    <property type="evidence" value="ECO:0007669"/>
    <property type="project" value="UniProtKB-UniRule"/>
</dbReference>
<protein>
    <recommendedName>
        <fullName evidence="6">Prolyl endopeptidase</fullName>
        <ecNumber evidence="6">3.4.21.-</ecNumber>
    </recommendedName>
</protein>
<dbReference type="InterPro" id="IPR023302">
    <property type="entry name" value="Pept_S9A_N"/>
</dbReference>
<keyword evidence="3 6" id="KW-0378">Hydrolase</keyword>
<dbReference type="PRINTS" id="PR00862">
    <property type="entry name" value="PROLIGOPTASE"/>
</dbReference>
<evidence type="ECO:0000256" key="4">
    <source>
        <dbReference type="ARBA" id="ARBA00022825"/>
    </source>
</evidence>
<dbReference type="InterPro" id="IPR051543">
    <property type="entry name" value="Serine_Peptidase_S9A"/>
</dbReference>
<dbReference type="Pfam" id="PF00326">
    <property type="entry name" value="Peptidase_S9"/>
    <property type="match status" value="1"/>
</dbReference>
<dbReference type="AlphaFoldDB" id="A0A1X0RSJ8"/>
<evidence type="ECO:0000313" key="10">
    <source>
        <dbReference type="Proteomes" id="UP000242381"/>
    </source>
</evidence>
<proteinExistence type="inferred from homology"/>
<dbReference type="SUPFAM" id="SSF53474">
    <property type="entry name" value="alpha/beta-Hydrolases"/>
    <property type="match status" value="1"/>
</dbReference>
<dbReference type="Gene3D" id="2.130.10.120">
    <property type="entry name" value="Prolyl oligopeptidase, N-terminal domain"/>
    <property type="match status" value="1"/>
</dbReference>
<dbReference type="Gene3D" id="3.40.50.1820">
    <property type="entry name" value="alpha/beta hydrolase"/>
    <property type="match status" value="1"/>
</dbReference>
<evidence type="ECO:0000256" key="3">
    <source>
        <dbReference type="ARBA" id="ARBA00022801"/>
    </source>
</evidence>
<comment type="function">
    <text evidence="5">Serine peptidase whose precise substrate specificity remains unclear. Does not cleave peptides after a arginine or lysine residue. Regulates trans-Golgi network morphology and sorting by regulating the membrane binding of the AP-1 complex. May play a role in the regulation of synaptic vesicle exocytosis.</text>
</comment>
<evidence type="ECO:0000259" key="7">
    <source>
        <dbReference type="Pfam" id="PF00326"/>
    </source>
</evidence>
<dbReference type="PANTHER" id="PTHR11757:SF19">
    <property type="entry name" value="PROLYL ENDOPEPTIDASE-LIKE"/>
    <property type="match status" value="1"/>
</dbReference>
<accession>A0A1X0RSJ8</accession>
<evidence type="ECO:0000256" key="1">
    <source>
        <dbReference type="ARBA" id="ARBA00005228"/>
    </source>
</evidence>
<dbReference type="PANTHER" id="PTHR11757">
    <property type="entry name" value="PROTEASE FAMILY S9A OLIGOPEPTIDASE"/>
    <property type="match status" value="1"/>
</dbReference>
<keyword evidence="2 6" id="KW-0645">Protease</keyword>
<evidence type="ECO:0000313" key="9">
    <source>
        <dbReference type="EMBL" id="ORE15043.1"/>
    </source>
</evidence>
<comment type="similarity">
    <text evidence="1 6">Belongs to the peptidase S9A family.</text>
</comment>
<dbReference type="VEuPathDB" id="FungiDB:BCV72DRAFT_248385"/>
<reference evidence="9 10" key="1">
    <citation type="journal article" date="2016" name="Proc. Natl. Acad. Sci. U.S.A.">
        <title>Lipid metabolic changes in an early divergent fungus govern the establishment of a mutualistic symbiosis with endobacteria.</title>
        <authorList>
            <person name="Lastovetsky O.A."/>
            <person name="Gaspar M.L."/>
            <person name="Mondo S.J."/>
            <person name="LaButti K.M."/>
            <person name="Sandor L."/>
            <person name="Grigoriev I.V."/>
            <person name="Henry S.A."/>
            <person name="Pawlowska T.E."/>
        </authorList>
    </citation>
    <scope>NUCLEOTIDE SEQUENCE [LARGE SCALE GENOMIC DNA]</scope>
    <source>
        <strain evidence="9 10">ATCC 11559</strain>
    </source>
</reference>
<dbReference type="InterPro" id="IPR001375">
    <property type="entry name" value="Peptidase_S9_cat"/>
</dbReference>
<sequence>MKKRLYLPNVLPPLKTVAKGYEYYSTTSTNGMVYLRKKLDEGRDAREQVLLNAGFLKSLNMSIRKVLLSPDHTIFAYNVEREGMEYGELHFKDLNDREDWENEILENVFNFVWASNHVVYYTVPNSQLRPYQVYAHRIGTDQSEDILVFEEPNDTIFVDITSTKDGKYITINANSLSSSEVRVIDAQHDFSDNKLPQVQLIRAREPGLEYYVDHHHDRFYVLTNADNAKNFKLMQVFDNAKDKASWSNLITMQPTEKIEDVDLFQNHAVIYGRRDGMPMILCYDLQTNQTHEVNLPEKFCVVQPGTNLDFDTELFRFSIVSPFTHESTYEYNMVSKKLTPIRVQTIQMVNMLEFQLNTSSRNPVLMRSYGAYGTSTDIDFRIEHFPLLERGWVIALAHVRGGGELGKAWYENGKLSKKMNSFKDFISVAEHLIDMKLTSSERLAAMGTSAGGLLVGAMFHMRPDLFKALVLRVPFLDPLSAMLNPDLPLTQIEYSEWGNPTDDPDAYKLIASYSPYENISNELFDNNKSLPSLFVTGGMKDQRVAYWQPLKFVARLRHFTPPTYNKSTTLLKLDLDSGHFGGGSSEQETRLSEVAEQIAFLISEVQK</sequence>
<organism evidence="9 10">
    <name type="scientific">Rhizopus microsporus</name>
    <dbReference type="NCBI Taxonomy" id="58291"/>
    <lineage>
        <taxon>Eukaryota</taxon>
        <taxon>Fungi</taxon>
        <taxon>Fungi incertae sedis</taxon>
        <taxon>Mucoromycota</taxon>
        <taxon>Mucoromycotina</taxon>
        <taxon>Mucoromycetes</taxon>
        <taxon>Mucorales</taxon>
        <taxon>Mucorineae</taxon>
        <taxon>Rhizopodaceae</taxon>
        <taxon>Rhizopus</taxon>
    </lineage>
</organism>
<name>A0A1X0RSJ8_RHIZD</name>
<dbReference type="Pfam" id="PF02897">
    <property type="entry name" value="Peptidase_S9_N"/>
    <property type="match status" value="1"/>
</dbReference>
<keyword evidence="4 6" id="KW-0720">Serine protease</keyword>
<gene>
    <name evidence="9" type="ORF">BCV71DRAFT_237917</name>
</gene>
<dbReference type="OMA" id="NGYWYIT"/>
<feature type="domain" description="Peptidase S9A N-terminal" evidence="8">
    <location>
        <begin position="2"/>
        <end position="343"/>
    </location>
</feature>
<dbReference type="GO" id="GO:0006508">
    <property type="term" value="P:proteolysis"/>
    <property type="evidence" value="ECO:0007669"/>
    <property type="project" value="UniProtKB-KW"/>
</dbReference>
<dbReference type="InterPro" id="IPR002470">
    <property type="entry name" value="Peptidase_S9A"/>
</dbReference>
<dbReference type="Proteomes" id="UP000242381">
    <property type="component" value="Unassembled WGS sequence"/>
</dbReference>
<dbReference type="SUPFAM" id="SSF50993">
    <property type="entry name" value="Peptidase/esterase 'gauge' domain"/>
    <property type="match status" value="1"/>
</dbReference>